<evidence type="ECO:0000313" key="7">
    <source>
        <dbReference type="EMBL" id="KAH3858426.1"/>
    </source>
</evidence>
<reference evidence="7" key="2">
    <citation type="submission" date="2020-11" db="EMBL/GenBank/DDBJ databases">
        <authorList>
            <person name="McCartney M.A."/>
            <person name="Auch B."/>
            <person name="Kono T."/>
            <person name="Mallez S."/>
            <person name="Becker A."/>
            <person name="Gohl D.M."/>
            <person name="Silverstein K.A.T."/>
            <person name="Koren S."/>
            <person name="Bechman K.B."/>
            <person name="Herman A."/>
            <person name="Abrahante J.E."/>
            <person name="Garbe J."/>
        </authorList>
    </citation>
    <scope>NUCLEOTIDE SEQUENCE</scope>
    <source>
        <strain evidence="7">Duluth1</strain>
        <tissue evidence="7">Whole animal</tissue>
    </source>
</reference>
<feature type="domain" description="C-type lectin" evidence="5">
    <location>
        <begin position="39"/>
        <end position="148"/>
    </location>
</feature>
<dbReference type="Pfam" id="PF00059">
    <property type="entry name" value="Lectin_C"/>
    <property type="match status" value="1"/>
</dbReference>
<dbReference type="SMART" id="SM00034">
    <property type="entry name" value="CLECT"/>
    <property type="match status" value="2"/>
</dbReference>
<feature type="domain" description="C-type lectin" evidence="5">
    <location>
        <begin position="171"/>
        <end position="274"/>
    </location>
</feature>
<dbReference type="InterPro" id="IPR016186">
    <property type="entry name" value="C-type_lectin-like/link_sf"/>
</dbReference>
<dbReference type="SUPFAM" id="SSF57535">
    <property type="entry name" value="Complement control module/SCR domain"/>
    <property type="match status" value="1"/>
</dbReference>
<evidence type="ECO:0000313" key="8">
    <source>
        <dbReference type="Proteomes" id="UP000828390"/>
    </source>
</evidence>
<evidence type="ECO:0000259" key="6">
    <source>
        <dbReference type="PROSITE" id="PS50923"/>
    </source>
</evidence>
<sequence length="569" mass="63235">MNQRMLVKCIVITSLVKCLLSYHRDTYEYLLTYDTTCLDTDTCYTVSSQETTYSAAWLDCHNNGGFLAMPKTPIEMQFIRDNILGTGNHEPVWIGLTDFSKEMFFKWNDQEDLSTSTYWKLNEPHDSKGNDEDCVEIKKDGLNNARCENIANRHICQTHPQECLAGSPYMFGDRCYRLYTGAFTMNAVTCPNNGLLAMPKSKIISTYLDSINLYDNDLWIGLNYISTRGFVWADGENASSTDLAYFDQMFVGGLPYTTNISALFAYLTPSGRWDIAYEGTDIAMSFICEYRVQADCGPLVYSYGTTAAHDTKEGVTYSVTCREGFAPEVAETKCMSNGSWVPQPKCLIDCGPLVYSYGTTAANDTKKGVTYSVTCEEGFAPEFAETMCLSNGSWVPQPKCLKADGYCLDTCVNYTVDDRQLDALVQNLTLDRGNLSSMRRRMSSAEDNRFLSKCIGLSGVAIICSFCGVFVCLDLTRLLCSKSSTRVKPEDKSGVSGVAIICGFCGAFVCPDKDRLWYKSSNRMTPKGRSGVSGVSTICGYCGAFVNFDQTRVLGPKTSTRVTPHDQRE</sequence>
<dbReference type="Gene3D" id="3.10.100.10">
    <property type="entry name" value="Mannose-Binding Protein A, subunit A"/>
    <property type="match status" value="2"/>
</dbReference>
<dbReference type="Proteomes" id="UP000828390">
    <property type="component" value="Unassembled WGS sequence"/>
</dbReference>
<gene>
    <name evidence="7" type="ORF">DPMN_101049</name>
</gene>
<comment type="caution">
    <text evidence="3">Lacks conserved residue(s) required for the propagation of feature annotation.</text>
</comment>
<keyword evidence="1 4" id="KW-0732">Signal</keyword>
<accession>A0A9D4LI69</accession>
<evidence type="ECO:0000256" key="3">
    <source>
        <dbReference type="PROSITE-ProRule" id="PRU00302"/>
    </source>
</evidence>
<dbReference type="InterPro" id="IPR000436">
    <property type="entry name" value="Sushi_SCR_CCP_dom"/>
</dbReference>
<dbReference type="PANTHER" id="PTHR22801:SF63">
    <property type="entry name" value="C-TYPE LECTIN DOMAIN-CONTAINING PROTEIN"/>
    <property type="match status" value="1"/>
</dbReference>
<dbReference type="SMART" id="SM00032">
    <property type="entry name" value="CCP"/>
    <property type="match status" value="2"/>
</dbReference>
<dbReference type="InterPro" id="IPR001304">
    <property type="entry name" value="C-type_lectin-like"/>
</dbReference>
<dbReference type="AlphaFoldDB" id="A0A9D4LI69"/>
<organism evidence="7 8">
    <name type="scientific">Dreissena polymorpha</name>
    <name type="common">Zebra mussel</name>
    <name type="synonym">Mytilus polymorpha</name>
    <dbReference type="NCBI Taxonomy" id="45954"/>
    <lineage>
        <taxon>Eukaryota</taxon>
        <taxon>Metazoa</taxon>
        <taxon>Spiralia</taxon>
        <taxon>Lophotrochozoa</taxon>
        <taxon>Mollusca</taxon>
        <taxon>Bivalvia</taxon>
        <taxon>Autobranchia</taxon>
        <taxon>Heteroconchia</taxon>
        <taxon>Euheterodonta</taxon>
        <taxon>Imparidentia</taxon>
        <taxon>Neoheterodontei</taxon>
        <taxon>Myida</taxon>
        <taxon>Dreissenoidea</taxon>
        <taxon>Dreissenidae</taxon>
        <taxon>Dreissena</taxon>
    </lineage>
</organism>
<reference evidence="7" key="1">
    <citation type="journal article" date="2019" name="bioRxiv">
        <title>The Genome of the Zebra Mussel, Dreissena polymorpha: A Resource for Invasive Species Research.</title>
        <authorList>
            <person name="McCartney M.A."/>
            <person name="Auch B."/>
            <person name="Kono T."/>
            <person name="Mallez S."/>
            <person name="Zhang Y."/>
            <person name="Obille A."/>
            <person name="Becker A."/>
            <person name="Abrahante J.E."/>
            <person name="Garbe J."/>
            <person name="Badalamenti J.P."/>
            <person name="Herman A."/>
            <person name="Mangelson H."/>
            <person name="Liachko I."/>
            <person name="Sullivan S."/>
            <person name="Sone E.D."/>
            <person name="Koren S."/>
            <person name="Silverstein K.A.T."/>
            <person name="Beckman K.B."/>
            <person name="Gohl D.M."/>
        </authorList>
    </citation>
    <scope>NUCLEOTIDE SEQUENCE</scope>
    <source>
        <strain evidence="7">Duluth1</strain>
        <tissue evidence="7">Whole animal</tissue>
    </source>
</reference>
<dbReference type="InterPro" id="IPR050801">
    <property type="entry name" value="Ca-Dep_Lectins_ImmuneDev"/>
</dbReference>
<feature type="signal peptide" evidence="4">
    <location>
        <begin position="1"/>
        <end position="21"/>
    </location>
</feature>
<dbReference type="InterPro" id="IPR035976">
    <property type="entry name" value="Sushi/SCR/CCP_sf"/>
</dbReference>
<dbReference type="EMBL" id="JAIWYP010000003">
    <property type="protein sequence ID" value="KAH3858426.1"/>
    <property type="molecule type" value="Genomic_DNA"/>
</dbReference>
<keyword evidence="8" id="KW-1185">Reference proteome</keyword>
<evidence type="ECO:0000259" key="5">
    <source>
        <dbReference type="PROSITE" id="PS50041"/>
    </source>
</evidence>
<keyword evidence="3" id="KW-0768">Sushi</keyword>
<name>A0A9D4LI69_DREPO</name>
<comment type="caution">
    <text evidence="7">The sequence shown here is derived from an EMBL/GenBank/DDBJ whole genome shotgun (WGS) entry which is preliminary data.</text>
</comment>
<dbReference type="PANTHER" id="PTHR22801">
    <property type="entry name" value="LITHOSTATHINE"/>
    <property type="match status" value="1"/>
</dbReference>
<protein>
    <submittedName>
        <fullName evidence="7">Uncharacterized protein</fullName>
    </submittedName>
</protein>
<evidence type="ECO:0000256" key="1">
    <source>
        <dbReference type="ARBA" id="ARBA00022729"/>
    </source>
</evidence>
<evidence type="ECO:0000256" key="4">
    <source>
        <dbReference type="SAM" id="SignalP"/>
    </source>
</evidence>
<evidence type="ECO:0000256" key="2">
    <source>
        <dbReference type="ARBA" id="ARBA00023157"/>
    </source>
</evidence>
<dbReference type="SUPFAM" id="SSF56436">
    <property type="entry name" value="C-type lectin-like"/>
    <property type="match status" value="2"/>
</dbReference>
<dbReference type="PROSITE" id="PS50041">
    <property type="entry name" value="C_TYPE_LECTIN_2"/>
    <property type="match status" value="2"/>
</dbReference>
<keyword evidence="2" id="KW-1015">Disulfide bond</keyword>
<proteinExistence type="predicted"/>
<dbReference type="PROSITE" id="PS50923">
    <property type="entry name" value="SUSHI"/>
    <property type="match status" value="1"/>
</dbReference>
<feature type="domain" description="Sushi" evidence="6">
    <location>
        <begin position="348"/>
        <end position="402"/>
    </location>
</feature>
<feature type="chain" id="PRO_5038563373" evidence="4">
    <location>
        <begin position="22"/>
        <end position="569"/>
    </location>
</feature>
<dbReference type="InterPro" id="IPR016187">
    <property type="entry name" value="CTDL_fold"/>
</dbReference>
<dbReference type="CDD" id="cd00037">
    <property type="entry name" value="CLECT"/>
    <property type="match status" value="2"/>
</dbReference>